<name>A0ABV9Y5M8_9PSEU</name>
<reference evidence="2" key="1">
    <citation type="journal article" date="2019" name="Int. J. Syst. Evol. Microbiol.">
        <title>The Global Catalogue of Microorganisms (GCM) 10K type strain sequencing project: providing services to taxonomists for standard genome sequencing and annotation.</title>
        <authorList>
            <consortium name="The Broad Institute Genomics Platform"/>
            <consortium name="The Broad Institute Genome Sequencing Center for Infectious Disease"/>
            <person name="Wu L."/>
            <person name="Ma J."/>
        </authorList>
    </citation>
    <scope>NUCLEOTIDE SEQUENCE [LARGE SCALE GENOMIC DNA]</scope>
    <source>
        <strain evidence="2">KCTC 12848</strain>
    </source>
</reference>
<keyword evidence="2" id="KW-1185">Reference proteome</keyword>
<evidence type="ECO:0000313" key="2">
    <source>
        <dbReference type="Proteomes" id="UP001595833"/>
    </source>
</evidence>
<comment type="caution">
    <text evidence="1">The sequence shown here is derived from an EMBL/GenBank/DDBJ whole genome shotgun (WGS) entry which is preliminary data.</text>
</comment>
<evidence type="ECO:0000313" key="1">
    <source>
        <dbReference type="EMBL" id="MFC5057054.1"/>
    </source>
</evidence>
<dbReference type="RefSeq" id="WP_344039043.1">
    <property type="nucleotide sequence ID" value="NZ_BAAAKE010000014.1"/>
</dbReference>
<proteinExistence type="predicted"/>
<protein>
    <submittedName>
        <fullName evidence="1">Uncharacterized protein</fullName>
    </submittedName>
</protein>
<dbReference type="Proteomes" id="UP001595833">
    <property type="component" value="Unassembled WGS sequence"/>
</dbReference>
<organism evidence="1 2">
    <name type="scientific">Saccharothrix xinjiangensis</name>
    <dbReference type="NCBI Taxonomy" id="204798"/>
    <lineage>
        <taxon>Bacteria</taxon>
        <taxon>Bacillati</taxon>
        <taxon>Actinomycetota</taxon>
        <taxon>Actinomycetes</taxon>
        <taxon>Pseudonocardiales</taxon>
        <taxon>Pseudonocardiaceae</taxon>
        <taxon>Saccharothrix</taxon>
    </lineage>
</organism>
<sequence length="61" mass="6233">MDRGECGGQGGWWGDDHRVDFGCMPPGPIGRGIALGGATAANARGLVLTPLAEGRLTRRAG</sequence>
<accession>A0ABV9Y5M8</accession>
<gene>
    <name evidence="1" type="ORF">ACFPFM_25320</name>
</gene>
<dbReference type="EMBL" id="JBHSJB010000025">
    <property type="protein sequence ID" value="MFC5057054.1"/>
    <property type="molecule type" value="Genomic_DNA"/>
</dbReference>